<protein>
    <submittedName>
        <fullName evidence="1">Uncharacterized protein</fullName>
    </submittedName>
</protein>
<evidence type="ECO:0000313" key="1">
    <source>
        <dbReference type="EMBL" id="GAA0317465.1"/>
    </source>
</evidence>
<evidence type="ECO:0000313" key="2">
    <source>
        <dbReference type="Proteomes" id="UP001501787"/>
    </source>
</evidence>
<organism evidence="1 2">
    <name type="scientific">Psychrobacter aestuarii</name>
    <dbReference type="NCBI Taxonomy" id="556327"/>
    <lineage>
        <taxon>Bacteria</taxon>
        <taxon>Pseudomonadati</taxon>
        <taxon>Pseudomonadota</taxon>
        <taxon>Gammaproteobacteria</taxon>
        <taxon>Moraxellales</taxon>
        <taxon>Moraxellaceae</taxon>
        <taxon>Psychrobacter</taxon>
    </lineage>
</organism>
<name>A0ABN0VUP7_9GAMM</name>
<dbReference type="EMBL" id="BAAAFR010000004">
    <property type="protein sequence ID" value="GAA0317465.1"/>
    <property type="molecule type" value="Genomic_DNA"/>
</dbReference>
<accession>A0ABN0VUP7</accession>
<reference evidence="1 2" key="1">
    <citation type="journal article" date="2019" name="Int. J. Syst. Evol. Microbiol.">
        <title>The Global Catalogue of Microorganisms (GCM) 10K type strain sequencing project: providing services to taxonomists for standard genome sequencing and annotation.</title>
        <authorList>
            <consortium name="The Broad Institute Genomics Platform"/>
            <consortium name="The Broad Institute Genome Sequencing Center for Infectious Disease"/>
            <person name="Wu L."/>
            <person name="Ma J."/>
        </authorList>
    </citation>
    <scope>NUCLEOTIDE SEQUENCE [LARGE SCALE GENOMIC DNA]</scope>
    <source>
        <strain evidence="1 2">JCM 16343</strain>
    </source>
</reference>
<dbReference type="Proteomes" id="UP001501787">
    <property type="component" value="Unassembled WGS sequence"/>
</dbReference>
<comment type="caution">
    <text evidence="1">The sequence shown here is derived from an EMBL/GenBank/DDBJ whole genome shotgun (WGS) entry which is preliminary data.</text>
</comment>
<gene>
    <name evidence="1" type="ORF">GCM10009129_13710</name>
</gene>
<keyword evidence="2" id="KW-1185">Reference proteome</keyword>
<proteinExistence type="predicted"/>
<sequence>MGYSVNIVNSDPDWTRERRLQFLIDPHIRLPKSVDSSVWEESYDFLDELSEQEMMDNYIKWRDKERLIDLTGYSVTEKNRVLTASYLHFFDYVPTEVWAMEYRSESINKDFIFLGYDVANGSTLSGLSN</sequence>